<keyword evidence="6 21" id="KW-0812">Transmembrane</keyword>
<feature type="domain" description="Neurotransmitter-gated ion-channel ligand-binding" evidence="22">
    <location>
        <begin position="74"/>
        <end position="207"/>
    </location>
</feature>
<dbReference type="GO" id="GO:0004888">
    <property type="term" value="F:transmembrane signaling receptor activity"/>
    <property type="evidence" value="ECO:0007669"/>
    <property type="project" value="InterPro"/>
</dbReference>
<feature type="transmembrane region" description="Helical" evidence="21">
    <location>
        <begin position="239"/>
        <end position="261"/>
    </location>
</feature>
<keyword evidence="4" id="KW-1003">Cell membrane</keyword>
<evidence type="ECO:0000256" key="13">
    <source>
        <dbReference type="ARBA" id="ARBA00023136"/>
    </source>
</evidence>
<feature type="transmembrane region" description="Helical" evidence="21">
    <location>
        <begin position="273"/>
        <end position="294"/>
    </location>
</feature>
<evidence type="ECO:0000256" key="1">
    <source>
        <dbReference type="ARBA" id="ARBA00006534"/>
    </source>
</evidence>
<keyword evidence="17" id="KW-0628">Postsynaptic cell membrane</keyword>
<evidence type="ECO:0000313" key="25">
    <source>
        <dbReference type="EMBL" id="CAF3548409.1"/>
    </source>
</evidence>
<evidence type="ECO:0000256" key="4">
    <source>
        <dbReference type="ARBA" id="ARBA00022475"/>
    </source>
</evidence>
<keyword evidence="18" id="KW-1071">Ligand-gated ion channel</keyword>
<accession>A0A8S2GRG0</accession>
<gene>
    <name evidence="24" type="ORF">OVA965_LOCUS2921</name>
    <name evidence="25" type="ORF">TMI583_LOCUS2920</name>
</gene>
<proteinExistence type="inferred from homology"/>
<dbReference type="PROSITE" id="PS00236">
    <property type="entry name" value="NEUROTR_ION_CHANNEL"/>
    <property type="match status" value="1"/>
</dbReference>
<dbReference type="GO" id="GO:0006508">
    <property type="term" value="P:proteolysis"/>
    <property type="evidence" value="ECO:0007669"/>
    <property type="project" value="UniProtKB-KW"/>
</dbReference>
<evidence type="ECO:0000256" key="11">
    <source>
        <dbReference type="ARBA" id="ARBA00023018"/>
    </source>
</evidence>
<dbReference type="Gene3D" id="2.70.170.10">
    <property type="entry name" value="Neurotransmitter-gated ion-channel ligand-binding domain"/>
    <property type="match status" value="2"/>
</dbReference>
<evidence type="ECO:0000256" key="20">
    <source>
        <dbReference type="ARBA" id="ARBA00034104"/>
    </source>
</evidence>
<dbReference type="Gene3D" id="3.40.50.880">
    <property type="match status" value="1"/>
</dbReference>
<keyword evidence="7" id="KW-0732">Signal</keyword>
<evidence type="ECO:0000259" key="23">
    <source>
        <dbReference type="Pfam" id="PF02932"/>
    </source>
</evidence>
<dbReference type="Proteomes" id="UP000682733">
    <property type="component" value="Unassembled WGS sequence"/>
</dbReference>
<evidence type="ECO:0000256" key="10">
    <source>
        <dbReference type="ARBA" id="ARBA00022989"/>
    </source>
</evidence>
<evidence type="ECO:0000256" key="8">
    <source>
        <dbReference type="ARBA" id="ARBA00022801"/>
    </source>
</evidence>
<dbReference type="SUPFAM" id="SSF63712">
    <property type="entry name" value="Nicotinic receptor ligand binding domain-like"/>
    <property type="match status" value="1"/>
</dbReference>
<comment type="subcellular location">
    <subcellularLocation>
        <location evidence="20">Postsynaptic cell membrane</location>
        <topology evidence="20">Multi-pass membrane protein</topology>
    </subcellularLocation>
</comment>
<evidence type="ECO:0000256" key="12">
    <source>
        <dbReference type="ARBA" id="ARBA00023065"/>
    </source>
</evidence>
<keyword evidence="19" id="KW-0407">Ion channel</keyword>
<keyword evidence="8" id="KW-0378">Hydrolase</keyword>
<dbReference type="SUPFAM" id="SSF52317">
    <property type="entry name" value="Class I glutamine amidotransferase-like"/>
    <property type="match status" value="1"/>
</dbReference>
<evidence type="ECO:0000256" key="9">
    <source>
        <dbReference type="ARBA" id="ARBA00022825"/>
    </source>
</evidence>
<evidence type="ECO:0000259" key="22">
    <source>
        <dbReference type="Pfam" id="PF02931"/>
    </source>
</evidence>
<sequence>MILNIVILGNPEAKRLYEELMKVRSYNKLIRPVKNNNEKLTVYLGLRLTQLLDVDEKNQIMTSNVWLKQTCLTYDENADGNYEVTLMTKATVYHDGRVIWEPPAIYKSSCTINVEFFPFDIQNCQMKFGSWTYSGEQVDLVHINQSNGSTPVYGNNKIDVAIDLTDFYRSVEWDIMDVPAQRNIRQYTCCPQTYPDITFFIILRRKTLFYTVNLIIPCVGISFLTVLTFYLPSDSGEKVALCISILLSLTVFFLLLAELIPPTSLVVPLIGKYLLFTMILVTLSIVVTVVVLNIHFRSPLTHQMPQWVRRVFLHVLPKLLWMRRPKSTIDPFYYRSPGKSNNTIVVKTAATPLRTTTTTTTLTTSKRSPYQIRKNYHADTCLLDDYDNTDCLVGGEGSDDRINSHSETFYPSEIKKAFEGLRFVAEHMKQEDEEKKIKEEWKYVALVIDRLFLYIFTTACIAGTCGIILQVDCSSYYSWIVGNPADVVVSPKYGILLAGGSTDQDSAMRWFLQQCNGGDVIVIRDGKNETIPRAADGYNDYLYSELGIKVDSVETIFLNNHLMANDTTLIEKIRNAECIFFTGGDQFYYMDYIEHSLLKDALDYVINVKKITVGGTSAGTAIQGQYYYSAEMGTVVSQDALLNPFNSKVTIRKNLLNHPLLIDTITDQHYSERDRHGRLIVFMARLSKSWNVILPRGIGVDEKTVVTIDEIGKARVFGSGNAYFLTQYLRETKPERVENGFRLDWYCDKRALEVYKVAGTNTGTNYFNLATWMGGSGGQWSYYYVNNGVLNK</sequence>
<dbReference type="PANTHER" id="PTHR18945">
    <property type="entry name" value="NEUROTRANSMITTER GATED ION CHANNEL"/>
    <property type="match status" value="1"/>
</dbReference>
<dbReference type="EMBL" id="CAJNOK010000664">
    <property type="protein sequence ID" value="CAF0767910.1"/>
    <property type="molecule type" value="Genomic_DNA"/>
</dbReference>
<dbReference type="GO" id="GO:0005230">
    <property type="term" value="F:extracellular ligand-gated monoatomic ion channel activity"/>
    <property type="evidence" value="ECO:0007669"/>
    <property type="project" value="InterPro"/>
</dbReference>
<dbReference type="SUPFAM" id="SSF90112">
    <property type="entry name" value="Neurotransmitter-gated ion-channel transmembrane pore"/>
    <property type="match status" value="1"/>
</dbReference>
<dbReference type="GO" id="GO:0098655">
    <property type="term" value="P:monoatomic cation transmembrane transport"/>
    <property type="evidence" value="ECO:0007669"/>
    <property type="project" value="UniProtKB-ARBA"/>
</dbReference>
<dbReference type="CDD" id="cd03145">
    <property type="entry name" value="GAT1_cyanophycinase"/>
    <property type="match status" value="1"/>
</dbReference>
<evidence type="ECO:0000256" key="15">
    <source>
        <dbReference type="ARBA" id="ARBA00023170"/>
    </source>
</evidence>
<evidence type="ECO:0000256" key="2">
    <source>
        <dbReference type="ARBA" id="ARBA00009237"/>
    </source>
</evidence>
<evidence type="ECO:0000256" key="3">
    <source>
        <dbReference type="ARBA" id="ARBA00022448"/>
    </source>
</evidence>
<comment type="caution">
    <text evidence="25">The sequence shown here is derived from an EMBL/GenBank/DDBJ whole genome shotgun (WGS) entry which is preliminary data.</text>
</comment>
<evidence type="ECO:0000256" key="19">
    <source>
        <dbReference type="ARBA" id="ARBA00023303"/>
    </source>
</evidence>
<keyword evidence="5" id="KW-0645">Protease</keyword>
<dbReference type="FunFam" id="1.20.58.390:FF:000012">
    <property type="entry name" value="Acetylcholine receptor subunit alpha-like"/>
    <property type="match status" value="1"/>
</dbReference>
<dbReference type="Pfam" id="PF03575">
    <property type="entry name" value="Peptidase_S51"/>
    <property type="match status" value="1"/>
</dbReference>
<dbReference type="GO" id="GO:0008236">
    <property type="term" value="F:serine-type peptidase activity"/>
    <property type="evidence" value="ECO:0007669"/>
    <property type="project" value="UniProtKB-KW"/>
</dbReference>
<dbReference type="Gene3D" id="1.20.58.390">
    <property type="entry name" value="Neurotransmitter-gated ion-channel transmembrane domain"/>
    <property type="match status" value="2"/>
</dbReference>
<dbReference type="InterPro" id="IPR006202">
    <property type="entry name" value="Neur_chan_lig-bd"/>
</dbReference>
<feature type="transmembrane region" description="Helical" evidence="21">
    <location>
        <begin position="451"/>
        <end position="471"/>
    </location>
</feature>
<evidence type="ECO:0000313" key="26">
    <source>
        <dbReference type="Proteomes" id="UP000682733"/>
    </source>
</evidence>
<evidence type="ECO:0000256" key="21">
    <source>
        <dbReference type="SAM" id="Phobius"/>
    </source>
</evidence>
<dbReference type="InterPro" id="IPR036719">
    <property type="entry name" value="Neuro-gated_channel_TM_sf"/>
</dbReference>
<keyword evidence="12" id="KW-0406">Ion transport</keyword>
<dbReference type="InterPro" id="IPR036734">
    <property type="entry name" value="Neur_chan_lig-bd_sf"/>
</dbReference>
<keyword evidence="16" id="KW-0325">Glycoprotein</keyword>
<dbReference type="AlphaFoldDB" id="A0A8S2GRG0"/>
<dbReference type="Proteomes" id="UP000677228">
    <property type="component" value="Unassembled WGS sequence"/>
</dbReference>
<dbReference type="InterPro" id="IPR005320">
    <property type="entry name" value="Peptidase_S51"/>
</dbReference>
<dbReference type="Pfam" id="PF02932">
    <property type="entry name" value="Neur_chan_memb"/>
    <property type="match status" value="1"/>
</dbReference>
<dbReference type="InterPro" id="IPR018000">
    <property type="entry name" value="Neurotransmitter_ion_chnl_CS"/>
</dbReference>
<dbReference type="FunFam" id="1.20.58.390:FF:000022">
    <property type="entry name" value="Nicotinic acetylcholine receptor subunit alpha4"/>
    <property type="match status" value="1"/>
</dbReference>
<comment type="similarity">
    <text evidence="2">Belongs to the ligand-gated ion channel (TC 1.A.9) family. Acetylcholine receptor (TC 1.A.9.1) subfamily.</text>
</comment>
<feature type="domain" description="Neurotransmitter-gated ion-channel transmembrane" evidence="23">
    <location>
        <begin position="214"/>
        <end position="467"/>
    </location>
</feature>
<evidence type="ECO:0000256" key="7">
    <source>
        <dbReference type="ARBA" id="ARBA00022729"/>
    </source>
</evidence>
<dbReference type="EMBL" id="CAJOBA010000664">
    <property type="protein sequence ID" value="CAF3548409.1"/>
    <property type="molecule type" value="Genomic_DNA"/>
</dbReference>
<dbReference type="GO" id="GO:0045211">
    <property type="term" value="C:postsynaptic membrane"/>
    <property type="evidence" value="ECO:0007669"/>
    <property type="project" value="UniProtKB-SubCell"/>
</dbReference>
<reference evidence="25" key="1">
    <citation type="submission" date="2021-02" db="EMBL/GenBank/DDBJ databases">
        <authorList>
            <person name="Nowell W R."/>
        </authorList>
    </citation>
    <scope>NUCLEOTIDE SEQUENCE</scope>
</reference>
<dbReference type="GO" id="GO:0007271">
    <property type="term" value="P:synaptic transmission, cholinergic"/>
    <property type="evidence" value="ECO:0007669"/>
    <property type="project" value="UniProtKB-ARBA"/>
</dbReference>
<keyword evidence="14" id="KW-1015">Disulfide bond</keyword>
<feature type="domain" description="Neurotransmitter-gated ion-channel ligand-binding" evidence="22">
    <location>
        <begin position="14"/>
        <end position="70"/>
    </location>
</feature>
<evidence type="ECO:0000313" key="24">
    <source>
        <dbReference type="EMBL" id="CAF0767910.1"/>
    </source>
</evidence>
<name>A0A8S2GRG0_9BILA</name>
<dbReference type="InterPro" id="IPR006029">
    <property type="entry name" value="Neurotrans-gated_channel_TM"/>
</dbReference>
<protein>
    <submittedName>
        <fullName evidence="25">Uncharacterized protein</fullName>
    </submittedName>
</protein>
<organism evidence="25 26">
    <name type="scientific">Didymodactylos carnosus</name>
    <dbReference type="NCBI Taxonomy" id="1234261"/>
    <lineage>
        <taxon>Eukaryota</taxon>
        <taxon>Metazoa</taxon>
        <taxon>Spiralia</taxon>
        <taxon>Gnathifera</taxon>
        <taxon>Rotifera</taxon>
        <taxon>Eurotatoria</taxon>
        <taxon>Bdelloidea</taxon>
        <taxon>Philodinida</taxon>
        <taxon>Philodinidae</taxon>
        <taxon>Didymodactylos</taxon>
    </lineage>
</organism>
<keyword evidence="9" id="KW-0720">Serine protease</keyword>
<evidence type="ECO:0000256" key="6">
    <source>
        <dbReference type="ARBA" id="ARBA00022692"/>
    </source>
</evidence>
<keyword evidence="3" id="KW-0813">Transport</keyword>
<evidence type="ECO:0000256" key="16">
    <source>
        <dbReference type="ARBA" id="ARBA00023180"/>
    </source>
</evidence>
<feature type="transmembrane region" description="Helical" evidence="21">
    <location>
        <begin position="208"/>
        <end position="232"/>
    </location>
</feature>
<dbReference type="InterPro" id="IPR029062">
    <property type="entry name" value="Class_I_gatase-like"/>
</dbReference>
<dbReference type="InterPro" id="IPR006201">
    <property type="entry name" value="Neur_channel"/>
</dbReference>
<evidence type="ECO:0000256" key="5">
    <source>
        <dbReference type="ARBA" id="ARBA00022670"/>
    </source>
</evidence>
<dbReference type="CDD" id="cd19064">
    <property type="entry name" value="LGIC_TM_nAChR"/>
    <property type="match status" value="1"/>
</dbReference>
<keyword evidence="11" id="KW-0770">Synapse</keyword>
<keyword evidence="15" id="KW-0675">Receptor</keyword>
<keyword evidence="13 21" id="KW-0472">Membrane</keyword>
<comment type="similarity">
    <text evidence="1">Belongs to the peptidase S51 family.</text>
</comment>
<dbReference type="FunFam" id="2.70.170.10:FF:000060">
    <property type="entry name" value="Nicotinic acetylcholine receptor subunit alpha4"/>
    <property type="match status" value="1"/>
</dbReference>
<evidence type="ECO:0000256" key="18">
    <source>
        <dbReference type="ARBA" id="ARBA00023286"/>
    </source>
</evidence>
<evidence type="ECO:0000256" key="17">
    <source>
        <dbReference type="ARBA" id="ARBA00023257"/>
    </source>
</evidence>
<evidence type="ECO:0000256" key="14">
    <source>
        <dbReference type="ARBA" id="ARBA00023157"/>
    </source>
</evidence>
<dbReference type="Pfam" id="PF02931">
    <property type="entry name" value="Neur_chan_LBD"/>
    <property type="match status" value="2"/>
</dbReference>
<dbReference type="InterPro" id="IPR038050">
    <property type="entry name" value="Neuro_actylchol_rec"/>
</dbReference>
<keyword evidence="10 21" id="KW-1133">Transmembrane helix</keyword>